<organism evidence="1">
    <name type="scientific">marine sediment metagenome</name>
    <dbReference type="NCBI Taxonomy" id="412755"/>
    <lineage>
        <taxon>unclassified sequences</taxon>
        <taxon>metagenomes</taxon>
        <taxon>ecological metagenomes</taxon>
    </lineage>
</organism>
<accession>X0ZU53</accession>
<sequence>MMTSKAYPDCPECEGINYPTFDHETGKFYLKCHSCGYDSRKEVLTHTSDEVQP</sequence>
<evidence type="ECO:0000313" key="1">
    <source>
        <dbReference type="EMBL" id="GAG61502.1"/>
    </source>
</evidence>
<gene>
    <name evidence="1" type="ORF">S01H4_07416</name>
</gene>
<dbReference type="AlphaFoldDB" id="X0ZU53"/>
<protein>
    <submittedName>
        <fullName evidence="1">Uncharacterized protein</fullName>
    </submittedName>
</protein>
<dbReference type="SUPFAM" id="SSF57783">
    <property type="entry name" value="Zinc beta-ribbon"/>
    <property type="match status" value="1"/>
</dbReference>
<comment type="caution">
    <text evidence="1">The sequence shown here is derived from an EMBL/GenBank/DDBJ whole genome shotgun (WGS) entry which is preliminary data.</text>
</comment>
<reference evidence="1" key="1">
    <citation type="journal article" date="2014" name="Front. Microbiol.">
        <title>High frequency of phylogenetically diverse reductive dehalogenase-homologous genes in deep subseafloor sedimentary metagenomes.</title>
        <authorList>
            <person name="Kawai M."/>
            <person name="Futagami T."/>
            <person name="Toyoda A."/>
            <person name="Takaki Y."/>
            <person name="Nishi S."/>
            <person name="Hori S."/>
            <person name="Arai W."/>
            <person name="Tsubouchi T."/>
            <person name="Morono Y."/>
            <person name="Uchiyama I."/>
            <person name="Ito T."/>
            <person name="Fujiyama A."/>
            <person name="Inagaki F."/>
            <person name="Takami H."/>
        </authorList>
    </citation>
    <scope>NUCLEOTIDE SEQUENCE</scope>
    <source>
        <strain evidence="1">Expedition CK06-06</strain>
    </source>
</reference>
<proteinExistence type="predicted"/>
<name>X0ZU53_9ZZZZ</name>
<dbReference type="EMBL" id="BART01002421">
    <property type="protein sequence ID" value="GAG61502.1"/>
    <property type="molecule type" value="Genomic_DNA"/>
</dbReference>